<organism evidence="1 2">
    <name type="scientific">Pyrococcus horikoshii</name>
    <dbReference type="NCBI Taxonomy" id="53953"/>
    <lineage>
        <taxon>Archaea</taxon>
        <taxon>Methanobacteriati</taxon>
        <taxon>Methanobacteriota</taxon>
        <taxon>Thermococci</taxon>
        <taxon>Thermococcales</taxon>
        <taxon>Thermococcaceae</taxon>
        <taxon>Pyrococcus</taxon>
    </lineage>
</organism>
<dbReference type="Proteomes" id="UP000617544">
    <property type="component" value="Unassembled WGS sequence"/>
</dbReference>
<proteinExistence type="predicted"/>
<dbReference type="OMA" id="NNHYTVD"/>
<dbReference type="InterPro" id="IPR014496">
    <property type="entry name" value="UCP018863"/>
</dbReference>
<dbReference type="GeneID" id="1443880"/>
<evidence type="ECO:0000313" key="1">
    <source>
        <dbReference type="EMBL" id="HII60545.1"/>
    </source>
</evidence>
<dbReference type="RefSeq" id="WP_010885640.1">
    <property type="nucleotide sequence ID" value="NZ_DUJN01000002.1"/>
</dbReference>
<dbReference type="PIRSF" id="PIRSF018863">
    <property type="entry name" value="UCP018863"/>
    <property type="match status" value="1"/>
</dbReference>
<reference evidence="1" key="1">
    <citation type="journal article" date="2020" name="bioRxiv">
        <title>A rank-normalized archaeal taxonomy based on genome phylogeny resolves widespread incomplete and uneven classifications.</title>
        <authorList>
            <person name="Rinke C."/>
            <person name="Chuvochina M."/>
            <person name="Mussig A.J."/>
            <person name="Chaumeil P.-A."/>
            <person name="Waite D.W."/>
            <person name="Whitman W.B."/>
            <person name="Parks D.H."/>
            <person name="Hugenholtz P."/>
        </authorList>
    </citation>
    <scope>NUCLEOTIDE SEQUENCE</scope>
    <source>
        <strain evidence="1">UBA8834</strain>
    </source>
</reference>
<gene>
    <name evidence="1" type="ORF">HA331_02090</name>
</gene>
<sequence length="417" mass="48708">MPTTEELIARINKILDDISIDIPGLFEDLDIPKIFLTLKDQLESLKELEEELERRVGELGPTPIIKEKRSKDPHLSWIYRKRHYRILTLERLRSAITAHRIALAILNANYTLKKGKSEISPESLKKSDLGKVKVIEKELQLGRVEILPYLAYSGDVLKLLGQRGIEVRESFKDIKSRLREEGVVRKERFRIEVEYWEEGKLKKEKLDLPIDADIEEELRKRFGKRFRWRVLSYIKTLGVLINNHYTVDNLALAYATYDPKRGSELLALDLFRYYFLTSEKERETTLLYPGLRSCIDCHYSLFDIPFKNRKDFKIGFGSMLLIRKCEIERLLSKKRTEIARLPNYILGGVILYGISPFSEDEVSKILGIDLEELKEGIRKFIVSGLYKVVFSESALKKFEKFMPRSEKAKKFLELLQG</sequence>
<accession>A0A832WGX1</accession>
<protein>
    <submittedName>
        <fullName evidence="1">DUF530 family protein</fullName>
    </submittedName>
</protein>
<dbReference type="Pfam" id="PF04409">
    <property type="entry name" value="DUF530"/>
    <property type="match status" value="1"/>
</dbReference>
<evidence type="ECO:0000313" key="2">
    <source>
        <dbReference type="Proteomes" id="UP000617544"/>
    </source>
</evidence>
<dbReference type="InterPro" id="IPR007503">
    <property type="entry name" value="DUF530"/>
</dbReference>
<name>A0A832WGX1_PYRHR</name>
<dbReference type="AlphaFoldDB" id="A0A832WGX1"/>
<comment type="caution">
    <text evidence="1">The sequence shown here is derived from an EMBL/GenBank/DDBJ whole genome shotgun (WGS) entry which is preliminary data.</text>
</comment>
<dbReference type="EMBL" id="DUJN01000002">
    <property type="protein sequence ID" value="HII60545.1"/>
    <property type="molecule type" value="Genomic_DNA"/>
</dbReference>